<keyword evidence="13" id="KW-0269">Exonuclease</keyword>
<name>A0A0M0J476_9EUKA</name>
<evidence type="ECO:0000256" key="5">
    <source>
        <dbReference type="ARBA" id="ARBA00022723"/>
    </source>
</evidence>
<keyword evidence="9" id="KW-0234">DNA repair</keyword>
<evidence type="ECO:0000256" key="7">
    <source>
        <dbReference type="ARBA" id="ARBA00022801"/>
    </source>
</evidence>
<keyword evidence="14" id="KW-1185">Reference proteome</keyword>
<comment type="subcellular location">
    <subcellularLocation>
        <location evidence="3">Nucleus</location>
        <location evidence="3">PML body</location>
    </subcellularLocation>
</comment>
<feature type="region of interest" description="Disordered" evidence="11">
    <location>
        <begin position="512"/>
        <end position="549"/>
    </location>
</feature>
<evidence type="ECO:0000256" key="1">
    <source>
        <dbReference type="ARBA" id="ARBA00001936"/>
    </source>
</evidence>
<evidence type="ECO:0000259" key="12">
    <source>
        <dbReference type="Pfam" id="PF03372"/>
    </source>
</evidence>
<dbReference type="GO" id="GO:0004519">
    <property type="term" value="F:endonuclease activity"/>
    <property type="evidence" value="ECO:0007669"/>
    <property type="project" value="UniProtKB-KW"/>
</dbReference>
<dbReference type="AlphaFoldDB" id="A0A0M0J476"/>
<keyword evidence="4" id="KW-0540">Nuclease</keyword>
<keyword evidence="10" id="KW-0539">Nucleus</keyword>
<dbReference type="GO" id="GO:0006281">
    <property type="term" value="P:DNA repair"/>
    <property type="evidence" value="ECO:0007669"/>
    <property type="project" value="UniProtKB-KW"/>
</dbReference>
<evidence type="ECO:0000256" key="11">
    <source>
        <dbReference type="SAM" id="MobiDB-lite"/>
    </source>
</evidence>
<feature type="compositionally biased region" description="Basic and acidic residues" evidence="11">
    <location>
        <begin position="515"/>
        <end position="542"/>
    </location>
</feature>
<dbReference type="EMBL" id="JWZX01003366">
    <property type="protein sequence ID" value="KOO21389.1"/>
    <property type="molecule type" value="Genomic_DNA"/>
</dbReference>
<evidence type="ECO:0000256" key="8">
    <source>
        <dbReference type="ARBA" id="ARBA00022842"/>
    </source>
</evidence>
<keyword evidence="13" id="KW-0255">Endonuclease</keyword>
<evidence type="ECO:0000313" key="14">
    <source>
        <dbReference type="Proteomes" id="UP000037460"/>
    </source>
</evidence>
<dbReference type="Pfam" id="PF03372">
    <property type="entry name" value="Exo_endo_phos"/>
    <property type="match status" value="1"/>
</dbReference>
<keyword evidence="7" id="KW-0378">Hydrolase</keyword>
<comment type="caution">
    <text evidence="13">The sequence shown here is derived from an EMBL/GenBank/DDBJ whole genome shotgun (WGS) entry which is preliminary data.</text>
</comment>
<dbReference type="SUPFAM" id="SSF56219">
    <property type="entry name" value="DNase I-like"/>
    <property type="match status" value="1"/>
</dbReference>
<evidence type="ECO:0000256" key="4">
    <source>
        <dbReference type="ARBA" id="ARBA00022722"/>
    </source>
</evidence>
<organism evidence="13 14">
    <name type="scientific">Chrysochromulina tobinii</name>
    <dbReference type="NCBI Taxonomy" id="1460289"/>
    <lineage>
        <taxon>Eukaryota</taxon>
        <taxon>Haptista</taxon>
        <taxon>Haptophyta</taxon>
        <taxon>Prymnesiophyceae</taxon>
        <taxon>Prymnesiales</taxon>
        <taxon>Chrysochromulinaceae</taxon>
        <taxon>Chrysochromulina</taxon>
    </lineage>
</organism>
<comment type="cofactor">
    <cofactor evidence="2">
        <name>Mg(2+)</name>
        <dbReference type="ChEBI" id="CHEBI:18420"/>
    </cofactor>
</comment>
<evidence type="ECO:0000256" key="6">
    <source>
        <dbReference type="ARBA" id="ARBA00022763"/>
    </source>
</evidence>
<feature type="domain" description="Endonuclease/exonuclease/phosphatase" evidence="12">
    <location>
        <begin position="20"/>
        <end position="329"/>
    </location>
</feature>
<proteinExistence type="predicted"/>
<accession>A0A0M0J476</accession>
<dbReference type="PANTHER" id="PTHR15822:SF4">
    <property type="entry name" value="TYROSYL-DNA PHOSPHODIESTERASE 2"/>
    <property type="match status" value="1"/>
</dbReference>
<dbReference type="InterPro" id="IPR005135">
    <property type="entry name" value="Endo/exonuclease/phosphatase"/>
</dbReference>
<evidence type="ECO:0000256" key="3">
    <source>
        <dbReference type="ARBA" id="ARBA00004322"/>
    </source>
</evidence>
<comment type="cofactor">
    <cofactor evidence="1">
        <name>Mn(2+)</name>
        <dbReference type="ChEBI" id="CHEBI:29035"/>
    </cofactor>
</comment>
<keyword evidence="8" id="KW-0460">Magnesium</keyword>
<dbReference type="InterPro" id="IPR036691">
    <property type="entry name" value="Endo/exonu/phosph_ase_sf"/>
</dbReference>
<evidence type="ECO:0000256" key="9">
    <source>
        <dbReference type="ARBA" id="ARBA00023204"/>
    </source>
</evidence>
<reference evidence="14" key="1">
    <citation type="journal article" date="2015" name="PLoS Genet.">
        <title>Genome Sequence and Transcriptome Analyses of Chrysochromulina tobin: Metabolic Tools for Enhanced Algal Fitness in the Prominent Order Prymnesiales (Haptophyceae).</title>
        <authorList>
            <person name="Hovde B.T."/>
            <person name="Deodato C.R."/>
            <person name="Hunsperger H.M."/>
            <person name="Ryken S.A."/>
            <person name="Yost W."/>
            <person name="Jha R.K."/>
            <person name="Patterson J."/>
            <person name="Monnat R.J. Jr."/>
            <person name="Barlow S.B."/>
            <person name="Starkenburg S.R."/>
            <person name="Cattolico R.A."/>
        </authorList>
    </citation>
    <scope>NUCLEOTIDE SEQUENCE</scope>
    <source>
        <strain evidence="14">CCMP291</strain>
    </source>
</reference>
<keyword evidence="6" id="KW-0227">DNA damage</keyword>
<dbReference type="PANTHER" id="PTHR15822">
    <property type="entry name" value="TRAF AND TNF RECEPTOR-ASSOCIATED PROTEIN"/>
    <property type="match status" value="1"/>
</dbReference>
<dbReference type="Gene3D" id="3.60.10.10">
    <property type="entry name" value="Endonuclease/exonuclease/phosphatase"/>
    <property type="match status" value="1"/>
</dbReference>
<keyword evidence="5" id="KW-0479">Metal-binding</keyword>
<dbReference type="Proteomes" id="UP000037460">
    <property type="component" value="Unassembled WGS sequence"/>
</dbReference>
<evidence type="ECO:0000313" key="13">
    <source>
        <dbReference type="EMBL" id="KOO21389.1"/>
    </source>
</evidence>
<protein>
    <submittedName>
        <fullName evidence="13">Endonuclease exonuclease phosphatase</fullName>
    </submittedName>
</protein>
<dbReference type="GO" id="GO:0046872">
    <property type="term" value="F:metal ion binding"/>
    <property type="evidence" value="ECO:0007669"/>
    <property type="project" value="UniProtKB-KW"/>
</dbReference>
<sequence>MSMAYLGNTARNLSSLRVLTFNAFAGPPTPTKVDRGLEGSKRLSLQVDKIRELAPDVVCLQEVQSDGVRKHFEANMPEYAATYVLNDELRCRIGKLMRKALDSAGAGPQTTISGFLLGPVQAGLMILHRRDTLVADGPASAITFDDQSGDLLNAFRPRGVLCAHLRLRADNSRIVVANTHANSESASQLGGMIFGAYSTLPSVPLSSTPRRNQLNQLFVHASRLSLHSRVVVCGDLNSAPELGEIPANEHRFIDATAATAANRQRQHGGTPWLHSWDGTRNPLVAAGWLSEGHDARTQLDYIFAAQDSGLEPEEVSLALDDGPIPLSDHFGVLARFGVHQILANPTTTPPKTIVRRDPFHLDDPQAAAEEKARRAEEKAKFDGRQEALKSVAKADVDYLKGLRKIDLEGVSHRVEEKKQQDKQKEHDIIMKTVKEQDLARLKAATFNEREERRKNNELDYYGREMTRFAKDHQERDAIEAKHKADREAKAMETLKQIRAKQEAQQKAAKTFAKKSKLELAQETKKQHAHEEKKQAKRDKEGLQGRLGNVNYMKTHSDRLHWEPPPSPVHIAQYAKEIRERTEGPTGGK</sequence>
<dbReference type="InterPro" id="IPR051547">
    <property type="entry name" value="TDP2-like"/>
</dbReference>
<dbReference type="GO" id="GO:0004527">
    <property type="term" value="F:exonuclease activity"/>
    <property type="evidence" value="ECO:0007669"/>
    <property type="project" value="UniProtKB-KW"/>
</dbReference>
<evidence type="ECO:0000256" key="10">
    <source>
        <dbReference type="ARBA" id="ARBA00023242"/>
    </source>
</evidence>
<evidence type="ECO:0000256" key="2">
    <source>
        <dbReference type="ARBA" id="ARBA00001946"/>
    </source>
</evidence>
<gene>
    <name evidence="13" type="ORF">Ctob_006123</name>
</gene>